<comment type="subcellular location">
    <subcellularLocation>
        <location evidence="1">Membrane</location>
        <topology evidence="1">Multi-pass membrane protein</topology>
    </subcellularLocation>
</comment>
<dbReference type="AlphaFoldDB" id="A0A1N7K6X8"/>
<dbReference type="OrthoDB" id="5422529at2"/>
<keyword evidence="4 5" id="KW-0472">Membrane</keyword>
<name>A0A1N7K6X8_9CORY</name>
<accession>A0A1N7K6X8</accession>
<evidence type="ECO:0000256" key="1">
    <source>
        <dbReference type="ARBA" id="ARBA00004141"/>
    </source>
</evidence>
<evidence type="ECO:0000256" key="2">
    <source>
        <dbReference type="ARBA" id="ARBA00022692"/>
    </source>
</evidence>
<evidence type="ECO:0000256" key="3">
    <source>
        <dbReference type="ARBA" id="ARBA00022989"/>
    </source>
</evidence>
<evidence type="ECO:0000256" key="5">
    <source>
        <dbReference type="SAM" id="Phobius"/>
    </source>
</evidence>
<feature type="transmembrane region" description="Helical" evidence="5">
    <location>
        <begin position="78"/>
        <end position="98"/>
    </location>
</feature>
<evidence type="ECO:0000313" key="8">
    <source>
        <dbReference type="Proteomes" id="UP000186292"/>
    </source>
</evidence>
<feature type="transmembrane region" description="Helical" evidence="5">
    <location>
        <begin position="105"/>
        <end position="124"/>
    </location>
</feature>
<dbReference type="EMBL" id="FTOF01000015">
    <property type="protein sequence ID" value="SIS57340.1"/>
    <property type="molecule type" value="Genomic_DNA"/>
</dbReference>
<keyword evidence="3 5" id="KW-1133">Transmembrane helix</keyword>
<organism evidence="7 8">
    <name type="scientific">Corynebacterium appendicis CIP 107643</name>
    <dbReference type="NCBI Taxonomy" id="1161099"/>
    <lineage>
        <taxon>Bacteria</taxon>
        <taxon>Bacillati</taxon>
        <taxon>Actinomycetota</taxon>
        <taxon>Actinomycetes</taxon>
        <taxon>Mycobacteriales</taxon>
        <taxon>Corynebacteriaceae</taxon>
        <taxon>Corynebacterium</taxon>
    </lineage>
</organism>
<evidence type="ECO:0000259" key="6">
    <source>
        <dbReference type="Pfam" id="PF07291"/>
    </source>
</evidence>
<dbReference type="STRING" id="1161099.SAMN05444817_1157"/>
<feature type="domain" description="Methylamine utilisation protein MauE" evidence="6">
    <location>
        <begin position="34"/>
        <end position="163"/>
    </location>
</feature>
<feature type="transmembrane region" description="Helical" evidence="5">
    <location>
        <begin position="144"/>
        <end position="163"/>
    </location>
</feature>
<evidence type="ECO:0000313" key="7">
    <source>
        <dbReference type="EMBL" id="SIS57340.1"/>
    </source>
</evidence>
<dbReference type="GO" id="GO:0016020">
    <property type="term" value="C:membrane"/>
    <property type="evidence" value="ECO:0007669"/>
    <property type="project" value="UniProtKB-SubCell"/>
</dbReference>
<sequence>MANTYDVQVAEPDTLDGAEPGAGETSTSERVLDVLSALARFGLAVMWIVRGTTKLGNHMTVARNIEAYDIFTPYWSSLLANLIGPLELAGGLILLLGIKIRPAGWVSFGVLLLFVIGLSSAYARGLQIDCGCLAPDPGNPSGDLLWDIIRDIGLIAVTLFMIYRPFKKFALYP</sequence>
<reference evidence="8" key="1">
    <citation type="submission" date="2017-01" db="EMBL/GenBank/DDBJ databases">
        <authorList>
            <person name="Varghese N."/>
            <person name="Submissions S."/>
        </authorList>
    </citation>
    <scope>NUCLEOTIDE SEQUENCE [LARGE SCALE GENOMIC DNA]</scope>
    <source>
        <strain evidence="8">DSM 44531</strain>
    </source>
</reference>
<dbReference type="Pfam" id="PF07291">
    <property type="entry name" value="MauE"/>
    <property type="match status" value="1"/>
</dbReference>
<dbReference type="GO" id="GO:0030416">
    <property type="term" value="P:methylamine metabolic process"/>
    <property type="evidence" value="ECO:0007669"/>
    <property type="project" value="InterPro"/>
</dbReference>
<keyword evidence="8" id="KW-1185">Reference proteome</keyword>
<dbReference type="Proteomes" id="UP000186292">
    <property type="component" value="Unassembled WGS sequence"/>
</dbReference>
<evidence type="ECO:0000256" key="4">
    <source>
        <dbReference type="ARBA" id="ARBA00023136"/>
    </source>
</evidence>
<dbReference type="InterPro" id="IPR009908">
    <property type="entry name" value="Methylamine_util_MauE"/>
</dbReference>
<proteinExistence type="predicted"/>
<keyword evidence="2 5" id="KW-0812">Transmembrane</keyword>
<gene>
    <name evidence="7" type="ORF">SAMN05444817_1157</name>
</gene>
<protein>
    <submittedName>
        <fullName evidence="7">Methylamine utilisation protein MauE</fullName>
    </submittedName>
</protein>